<name>A0A196S410_BLAHN</name>
<dbReference type="GO" id="GO:0005850">
    <property type="term" value="C:eukaryotic translation initiation factor 2 complex"/>
    <property type="evidence" value="ECO:0007669"/>
    <property type="project" value="TreeGrafter"/>
</dbReference>
<evidence type="ECO:0000256" key="3">
    <source>
        <dbReference type="ARBA" id="ARBA00022917"/>
    </source>
</evidence>
<dbReference type="InterPro" id="IPR011488">
    <property type="entry name" value="TIF_2_asu"/>
</dbReference>
<reference evidence="5 6" key="1">
    <citation type="submission" date="2016-05" db="EMBL/GenBank/DDBJ databases">
        <title>Nuclear genome of Blastocystis sp. subtype 1 NandII.</title>
        <authorList>
            <person name="Gentekaki E."/>
            <person name="Curtis B."/>
            <person name="Stairs C."/>
            <person name="Eme L."/>
            <person name="Herman E."/>
            <person name="Klimes V."/>
            <person name="Arias M.C."/>
            <person name="Elias M."/>
            <person name="Hilliou F."/>
            <person name="Klute M."/>
            <person name="Malik S.-B."/>
            <person name="Pightling A."/>
            <person name="Rachubinski R."/>
            <person name="Salas D."/>
            <person name="Schlacht A."/>
            <person name="Suga H."/>
            <person name="Archibald J."/>
            <person name="Ball S.G."/>
            <person name="Clark G."/>
            <person name="Dacks J."/>
            <person name="Van Der Giezen M."/>
            <person name="Tsaousis A."/>
            <person name="Roger A."/>
        </authorList>
    </citation>
    <scope>NUCLEOTIDE SEQUENCE [LARGE SCALE GENOMIC DNA]</scope>
    <source>
        <strain evidence="6">ATCC 50177 / NandII</strain>
    </source>
</reference>
<keyword evidence="2 5" id="KW-0396">Initiation factor</keyword>
<dbReference type="Gene3D" id="3.30.70.1130">
    <property type="entry name" value="EIF_2_alpha"/>
    <property type="match status" value="1"/>
</dbReference>
<comment type="caution">
    <text evidence="5">The sequence shown here is derived from an EMBL/GenBank/DDBJ whole genome shotgun (WGS) entry which is preliminary data.</text>
</comment>
<dbReference type="InterPro" id="IPR024054">
    <property type="entry name" value="TIF2_asu_middle_sf"/>
</dbReference>
<keyword evidence="6" id="KW-1185">Reference proteome</keyword>
<keyword evidence="3" id="KW-0648">Protein biosynthesis</keyword>
<dbReference type="OrthoDB" id="1685042at2759"/>
<dbReference type="Proteomes" id="UP000078348">
    <property type="component" value="Unassembled WGS sequence"/>
</dbReference>
<evidence type="ECO:0000313" key="5">
    <source>
        <dbReference type="EMBL" id="OAO11883.1"/>
    </source>
</evidence>
<dbReference type="PROSITE" id="PS50126">
    <property type="entry name" value="S1"/>
    <property type="match status" value="1"/>
</dbReference>
<dbReference type="CDD" id="cd04452">
    <property type="entry name" value="S1_IF2_alpha"/>
    <property type="match status" value="1"/>
</dbReference>
<evidence type="ECO:0000256" key="1">
    <source>
        <dbReference type="ARBA" id="ARBA00007223"/>
    </source>
</evidence>
<dbReference type="GO" id="GO:0003743">
    <property type="term" value="F:translation initiation factor activity"/>
    <property type="evidence" value="ECO:0007669"/>
    <property type="project" value="UniProtKB-KW"/>
</dbReference>
<dbReference type="SUPFAM" id="SSF110993">
    <property type="entry name" value="eIF-2-alpha, C-terminal domain"/>
    <property type="match status" value="1"/>
</dbReference>
<proteinExistence type="inferred from homology"/>
<comment type="similarity">
    <text evidence="1">Belongs to the eIF-2-alpha family.</text>
</comment>
<sequence>MPKEDTFEVSSHRFYANEFPKVDDVVMVKVMKITDSGVYVTLLEYNRIQGFIPASELSRRRIRSIPKLVQIGKVEPSVVTRVDEEKGYVDLSKRRVAEDDVNKAERKYQEAKKVHNIASVLANRSDISLDDIYTRIIWPLAEKYQSGYNAFMISVSKPEILQECDVDEAVRKQLQELIATRMAPQAQKVRADIEATCFSIQGVDGLRAAMKAAEAVGTKDMPISISLIAPPLYVMTTMALQEREGVELLNKAIAELERVLKENGGAMAVKNEPRVAHKQEDADLEGLMKKMELENQEVAADDDEDED</sequence>
<accession>A0A196S410</accession>
<evidence type="ECO:0000256" key="2">
    <source>
        <dbReference type="ARBA" id="ARBA00022540"/>
    </source>
</evidence>
<dbReference type="SUPFAM" id="SSF116742">
    <property type="entry name" value="eIF2alpha middle domain-like"/>
    <property type="match status" value="1"/>
</dbReference>
<dbReference type="GO" id="GO:0043022">
    <property type="term" value="F:ribosome binding"/>
    <property type="evidence" value="ECO:0007669"/>
    <property type="project" value="TreeGrafter"/>
</dbReference>
<dbReference type="FunFam" id="2.40.50.140:FF:000015">
    <property type="entry name" value="Eukaryotic translation initiation factor 2 subunit alpha"/>
    <property type="match status" value="1"/>
</dbReference>
<evidence type="ECO:0000313" key="6">
    <source>
        <dbReference type="Proteomes" id="UP000078348"/>
    </source>
</evidence>
<gene>
    <name evidence="5" type="ORF">AV274_6496</name>
</gene>
<dbReference type="EMBL" id="LXWW01000577">
    <property type="protein sequence ID" value="OAO11883.1"/>
    <property type="molecule type" value="Genomic_DNA"/>
</dbReference>
<dbReference type="STRING" id="478820.A0A196S410"/>
<organism evidence="5 6">
    <name type="scientific">Blastocystis sp. subtype 1 (strain ATCC 50177 / NandII)</name>
    <dbReference type="NCBI Taxonomy" id="478820"/>
    <lineage>
        <taxon>Eukaryota</taxon>
        <taxon>Sar</taxon>
        <taxon>Stramenopiles</taxon>
        <taxon>Bigyra</taxon>
        <taxon>Opalozoa</taxon>
        <taxon>Opalinata</taxon>
        <taxon>Blastocystidae</taxon>
        <taxon>Blastocystis</taxon>
    </lineage>
</organism>
<dbReference type="InterPro" id="IPR003029">
    <property type="entry name" value="S1_domain"/>
</dbReference>
<dbReference type="InterPro" id="IPR044126">
    <property type="entry name" value="S1_IF2_alpha"/>
</dbReference>
<protein>
    <submittedName>
        <fullName evidence="5">Eukaryotic translation initiation factor 2 alpha subunit</fullName>
    </submittedName>
</protein>
<dbReference type="Gene3D" id="1.10.150.190">
    <property type="entry name" value="Translation initiation factor 2, subunit 1, domain 2"/>
    <property type="match status" value="1"/>
</dbReference>
<dbReference type="AlphaFoldDB" id="A0A196S410"/>
<dbReference type="SUPFAM" id="SSF50249">
    <property type="entry name" value="Nucleic acid-binding proteins"/>
    <property type="match status" value="1"/>
</dbReference>
<evidence type="ECO:0000259" key="4">
    <source>
        <dbReference type="PROSITE" id="PS50126"/>
    </source>
</evidence>
<dbReference type="SMART" id="SM00316">
    <property type="entry name" value="S1"/>
    <property type="match status" value="1"/>
</dbReference>
<dbReference type="Gene3D" id="2.40.50.140">
    <property type="entry name" value="Nucleic acid-binding proteins"/>
    <property type="match status" value="1"/>
</dbReference>
<feature type="domain" description="S1 motif" evidence="4">
    <location>
        <begin position="23"/>
        <end position="94"/>
    </location>
</feature>
<dbReference type="PANTHER" id="PTHR10602:SF0">
    <property type="entry name" value="EUKARYOTIC TRANSLATION INITIATION FACTOR 2 SUBUNIT 1"/>
    <property type="match status" value="1"/>
</dbReference>
<dbReference type="Pfam" id="PF00575">
    <property type="entry name" value="S1"/>
    <property type="match status" value="1"/>
</dbReference>
<dbReference type="PANTHER" id="PTHR10602">
    <property type="entry name" value="EUKARYOTIC TRANSLATION INITIATION FACTOR 2 SUBUNIT 1"/>
    <property type="match status" value="1"/>
</dbReference>
<dbReference type="Pfam" id="PF07541">
    <property type="entry name" value="EIF_2_alpha"/>
    <property type="match status" value="1"/>
</dbReference>
<dbReference type="GO" id="GO:0033290">
    <property type="term" value="C:eukaryotic 48S preinitiation complex"/>
    <property type="evidence" value="ECO:0007669"/>
    <property type="project" value="TreeGrafter"/>
</dbReference>
<dbReference type="GO" id="GO:0003723">
    <property type="term" value="F:RNA binding"/>
    <property type="evidence" value="ECO:0007669"/>
    <property type="project" value="InterPro"/>
</dbReference>
<dbReference type="InterPro" id="IPR012340">
    <property type="entry name" value="NA-bd_OB-fold"/>
</dbReference>
<dbReference type="InterPro" id="IPR024055">
    <property type="entry name" value="TIF2_asu_C"/>
</dbReference>